<keyword evidence="2" id="KW-0560">Oxidoreductase</keyword>
<evidence type="ECO:0000256" key="2">
    <source>
        <dbReference type="ARBA" id="ARBA00023002"/>
    </source>
</evidence>
<protein>
    <submittedName>
        <fullName evidence="5">Prephenate dehydrogenase/arogenate dehydrogenase family protein</fullName>
    </submittedName>
</protein>
<evidence type="ECO:0000256" key="1">
    <source>
        <dbReference type="ARBA" id="ARBA00007964"/>
    </source>
</evidence>
<sequence>MNIAIIGLGVIGGTFAKAIRASYGQKHRIMAIDVNQETLNMAIADGVIDVGETSNQSILSEADLVIFAIYPNMIKDFIVQHRNDFKDGATLTDTAGVKSVVMKDVEEILPHNVSFIFGHPMAGREKKGYAYADASVFQDANYVITKSDLNSNQELEAFKQFLYPLGFKRITVTDAVMHDEMIAHTSQLTHAIAVSLINSDDRLDETIKFIGDSYRDLTRIANMNESLWPELFSHNKEALLDNMERFEDAFTTLKEAVKNDDLKVMESIFKASSHRRIRLEQSDMKK</sequence>
<dbReference type="PROSITE" id="PS51176">
    <property type="entry name" value="PDH_ADH"/>
    <property type="match status" value="1"/>
</dbReference>
<dbReference type="FunFam" id="3.40.50.720:FF:000208">
    <property type="entry name" value="Prephenate dehydrogenase"/>
    <property type="match status" value="1"/>
</dbReference>
<evidence type="ECO:0000313" key="5">
    <source>
        <dbReference type="EMBL" id="RAK43788.1"/>
    </source>
</evidence>
<proteinExistence type="inferred from homology"/>
<dbReference type="GO" id="GO:0004665">
    <property type="term" value="F:prephenate dehydrogenase (NADP+) activity"/>
    <property type="evidence" value="ECO:0007669"/>
    <property type="project" value="InterPro"/>
</dbReference>
<dbReference type="InterPro" id="IPR003099">
    <property type="entry name" value="Prephen_DH"/>
</dbReference>
<dbReference type="PANTHER" id="PTHR21363">
    <property type="entry name" value="PREPHENATE DEHYDROGENASE"/>
    <property type="match status" value="1"/>
</dbReference>
<dbReference type="Pfam" id="PF20463">
    <property type="entry name" value="PDH_C"/>
    <property type="match status" value="1"/>
</dbReference>
<comment type="caution">
    <text evidence="5">The sequence shown here is derived from an EMBL/GenBank/DDBJ whole genome shotgun (WGS) entry which is preliminary data.</text>
</comment>
<dbReference type="GO" id="GO:0008977">
    <property type="term" value="F:prephenate dehydrogenase (NAD+) activity"/>
    <property type="evidence" value="ECO:0007669"/>
    <property type="project" value="InterPro"/>
</dbReference>
<dbReference type="InterPro" id="IPR008927">
    <property type="entry name" value="6-PGluconate_DH-like_C_sf"/>
</dbReference>
<reference evidence="5 6" key="1">
    <citation type="journal article" date="2018" name="Front. Microbiol.">
        <title>Description and Comparative Genomics of Macrococcus caseolyticus subsp. hominis subsp. nov., Macrococcus goetzii sp. nov., Macrococcus epidermidis sp. nov., and Macrococcus bohemicus sp. nov., Novel Macrococci From Human Clinical Material With Virulence Potential and Suspected Uptake of Foreign DNA by Natural Transformation.</title>
        <authorList>
            <person name="Maslanova I."/>
            <person name="Wertheimer Z."/>
            <person name="Sedlacek I."/>
            <person name="Svec P."/>
            <person name="Indrakova A."/>
            <person name="Kovarovic V."/>
            <person name="Schumann P."/>
            <person name="Sproer C."/>
            <person name="Kralova S."/>
            <person name="Sedo O."/>
            <person name="Kristofova L."/>
            <person name="Vrbovska V."/>
            <person name="Fuzik T."/>
            <person name="Petras P."/>
            <person name="Zdrahal Z."/>
            <person name="Ruzickova V."/>
            <person name="Doskar J."/>
            <person name="Pantucek R."/>
        </authorList>
    </citation>
    <scope>NUCLEOTIDE SEQUENCE [LARGE SCALE GENOMIC DNA]</scope>
    <source>
        <strain evidence="5 6">01/688</strain>
    </source>
</reference>
<evidence type="ECO:0000259" key="4">
    <source>
        <dbReference type="PROSITE" id="PS51176"/>
    </source>
</evidence>
<name>A0A327ZRY7_9STAP</name>
<dbReference type="Gene3D" id="3.40.50.720">
    <property type="entry name" value="NAD(P)-binding Rossmann-like Domain"/>
    <property type="match status" value="1"/>
</dbReference>
<dbReference type="RefSeq" id="WP_111717275.1">
    <property type="nucleotide sequence ID" value="NZ_JBHSSR010000010.1"/>
</dbReference>
<dbReference type="Pfam" id="PF02153">
    <property type="entry name" value="PDH_N"/>
    <property type="match status" value="1"/>
</dbReference>
<dbReference type="InterPro" id="IPR046825">
    <property type="entry name" value="PDH_C"/>
</dbReference>
<dbReference type="GO" id="GO:0070403">
    <property type="term" value="F:NAD+ binding"/>
    <property type="evidence" value="ECO:0007669"/>
    <property type="project" value="InterPro"/>
</dbReference>
<evidence type="ECO:0000256" key="3">
    <source>
        <dbReference type="ARBA" id="ARBA00029440"/>
    </source>
</evidence>
<comment type="pathway">
    <text evidence="3">Amino-acid biosynthesis.</text>
</comment>
<dbReference type="Proteomes" id="UP000249808">
    <property type="component" value="Unassembled WGS sequence"/>
</dbReference>
<dbReference type="GO" id="GO:0006571">
    <property type="term" value="P:tyrosine biosynthetic process"/>
    <property type="evidence" value="ECO:0007669"/>
    <property type="project" value="InterPro"/>
</dbReference>
<dbReference type="InterPro" id="IPR050812">
    <property type="entry name" value="Preph/Arog_dehydrog"/>
</dbReference>
<keyword evidence="6" id="KW-1185">Reference proteome</keyword>
<dbReference type="InterPro" id="IPR036291">
    <property type="entry name" value="NAD(P)-bd_dom_sf"/>
</dbReference>
<dbReference type="AlphaFoldDB" id="A0A327ZRY7"/>
<accession>A0A327ZRY7</accession>
<dbReference type="EMBL" id="PZJH01000009">
    <property type="protein sequence ID" value="RAK43788.1"/>
    <property type="molecule type" value="Genomic_DNA"/>
</dbReference>
<comment type="similarity">
    <text evidence="1">Belongs to the prephenate/arogenate dehydrogenase family.</text>
</comment>
<dbReference type="InterPro" id="IPR046826">
    <property type="entry name" value="PDH_N"/>
</dbReference>
<gene>
    <name evidence="5" type="ORF">BHU61_12235</name>
</gene>
<evidence type="ECO:0000313" key="6">
    <source>
        <dbReference type="Proteomes" id="UP000249808"/>
    </source>
</evidence>
<dbReference type="PANTHER" id="PTHR21363:SF0">
    <property type="entry name" value="PREPHENATE DEHYDROGENASE [NADP(+)]"/>
    <property type="match status" value="1"/>
</dbReference>
<feature type="domain" description="Prephenate/arogenate dehydrogenase" evidence="4">
    <location>
        <begin position="1"/>
        <end position="286"/>
    </location>
</feature>
<dbReference type="SUPFAM" id="SSF51735">
    <property type="entry name" value="NAD(P)-binding Rossmann-fold domains"/>
    <property type="match status" value="1"/>
</dbReference>
<dbReference type="Gene3D" id="1.10.3660.10">
    <property type="entry name" value="6-phosphogluconate dehydrogenase C-terminal like domain"/>
    <property type="match status" value="1"/>
</dbReference>
<organism evidence="5 6">
    <name type="scientific">Macrococcus epidermidis</name>
    <dbReference type="NCBI Taxonomy" id="1902580"/>
    <lineage>
        <taxon>Bacteria</taxon>
        <taxon>Bacillati</taxon>
        <taxon>Bacillota</taxon>
        <taxon>Bacilli</taxon>
        <taxon>Bacillales</taxon>
        <taxon>Staphylococcaceae</taxon>
        <taxon>Macrococcus</taxon>
    </lineage>
</organism>
<dbReference type="SUPFAM" id="SSF48179">
    <property type="entry name" value="6-phosphogluconate dehydrogenase C-terminal domain-like"/>
    <property type="match status" value="1"/>
</dbReference>